<reference evidence="4" key="1">
    <citation type="journal article" date="2023" name="Genome Biol. Evol.">
        <title>First Whole Genome Sequence and Flow Cytometry Genome Size Data for the Lichen-Forming Fungus Ramalina farinacea (Ascomycota).</title>
        <authorList>
            <person name="Llewellyn T."/>
            <person name="Mian S."/>
            <person name="Hill R."/>
            <person name="Leitch I.J."/>
            <person name="Gaya E."/>
        </authorList>
    </citation>
    <scope>NUCLEOTIDE SEQUENCE</scope>
    <source>
        <strain evidence="4">LIQ254RAFAR</strain>
    </source>
</reference>
<dbReference type="GO" id="GO:0000009">
    <property type="term" value="F:alpha-1,6-mannosyltransferase activity"/>
    <property type="evidence" value="ECO:0007669"/>
    <property type="project" value="InterPro"/>
</dbReference>
<evidence type="ECO:0000313" key="4">
    <source>
        <dbReference type="EMBL" id="MDI1492634.1"/>
    </source>
</evidence>
<dbReference type="Proteomes" id="UP001161017">
    <property type="component" value="Unassembled WGS sequence"/>
</dbReference>
<dbReference type="PANTHER" id="PTHR31834">
    <property type="entry name" value="INITIATION-SPECIFIC ALPHA-1,6-MANNOSYLTRANSFERASE"/>
    <property type="match status" value="1"/>
</dbReference>
<dbReference type="InterPro" id="IPR029044">
    <property type="entry name" value="Nucleotide-diphossugar_trans"/>
</dbReference>
<evidence type="ECO:0000256" key="2">
    <source>
        <dbReference type="SAM" id="MobiDB-lite"/>
    </source>
</evidence>
<name>A0AA43QW12_9LECA</name>
<dbReference type="GO" id="GO:0006487">
    <property type="term" value="P:protein N-linked glycosylation"/>
    <property type="evidence" value="ECO:0007669"/>
    <property type="project" value="TreeGrafter"/>
</dbReference>
<sequence>MPVPTSTWRLIALLSLCFILYTHLPSTHPSTPTPSPRAPTTPPLPLPESSSTTTTTSSPRIPHKIWQTWHTPTHLLNATDTSRLTTWLTLNPSYRHELLTDTSAATYIQHHYLSSPSAELREIGSVYTQLTDRILKADFLRYLILYASGGIYTDLDTSCLFPIHQWAHPSKFSMDDAGVVLGIESDREPVENDWRLYRDYRARIWGFNNWTIASAARHPLMLAVIRAVAKNLRGLAEGKGKGLGELGDVFYKEVIDSTGPRAFTDAVVGFVAGWDEANGNGAKKEGRGEEGVYKQVGLLEKSKMVAGDVLVLPIRAMSVLEADRNDGEGARSLGVESVVRHWSEGTWKADHFVIYGEKPEGWKGAEVVKGID</sequence>
<evidence type="ECO:0000256" key="1">
    <source>
        <dbReference type="ARBA" id="ARBA00009003"/>
    </source>
</evidence>
<comment type="caution">
    <text evidence="4">The sequence shown here is derived from an EMBL/GenBank/DDBJ whole genome shotgun (WGS) entry which is preliminary data.</text>
</comment>
<feature type="region of interest" description="Disordered" evidence="2">
    <location>
        <begin position="27"/>
        <end position="59"/>
    </location>
</feature>
<dbReference type="GO" id="GO:0000136">
    <property type="term" value="C:mannan polymerase complex"/>
    <property type="evidence" value="ECO:0007669"/>
    <property type="project" value="TreeGrafter"/>
</dbReference>
<dbReference type="AlphaFoldDB" id="A0AA43QW12"/>
<dbReference type="SUPFAM" id="SSF53448">
    <property type="entry name" value="Nucleotide-diphospho-sugar transferases"/>
    <property type="match status" value="1"/>
</dbReference>
<keyword evidence="3" id="KW-0732">Signal</keyword>
<gene>
    <name evidence="4" type="ORF">OHK93_004416</name>
</gene>
<evidence type="ECO:0000256" key="3">
    <source>
        <dbReference type="SAM" id="SignalP"/>
    </source>
</evidence>
<feature type="compositionally biased region" description="Low complexity" evidence="2">
    <location>
        <begin position="47"/>
        <end position="59"/>
    </location>
</feature>
<feature type="chain" id="PRO_5041327053" description="Alpha-1,6-mannosyltransferase" evidence="3">
    <location>
        <begin position="30"/>
        <end position="372"/>
    </location>
</feature>
<proteinExistence type="inferred from homology"/>
<keyword evidence="5" id="KW-1185">Reference proteome</keyword>
<feature type="signal peptide" evidence="3">
    <location>
        <begin position="1"/>
        <end position="29"/>
    </location>
</feature>
<protein>
    <recommendedName>
        <fullName evidence="6">Alpha-1,6-mannosyltransferase</fullName>
    </recommendedName>
</protein>
<dbReference type="InterPro" id="IPR039367">
    <property type="entry name" value="Och1-like"/>
</dbReference>
<dbReference type="EMBL" id="JAPUFD010000020">
    <property type="protein sequence ID" value="MDI1492634.1"/>
    <property type="molecule type" value="Genomic_DNA"/>
</dbReference>
<evidence type="ECO:0000313" key="5">
    <source>
        <dbReference type="Proteomes" id="UP001161017"/>
    </source>
</evidence>
<dbReference type="Gene3D" id="3.90.550.20">
    <property type="match status" value="1"/>
</dbReference>
<feature type="compositionally biased region" description="Pro residues" evidence="2">
    <location>
        <begin position="31"/>
        <end position="46"/>
    </location>
</feature>
<evidence type="ECO:0008006" key="6">
    <source>
        <dbReference type="Google" id="ProtNLM"/>
    </source>
</evidence>
<organism evidence="4 5">
    <name type="scientific">Ramalina farinacea</name>
    <dbReference type="NCBI Taxonomy" id="258253"/>
    <lineage>
        <taxon>Eukaryota</taxon>
        <taxon>Fungi</taxon>
        <taxon>Dikarya</taxon>
        <taxon>Ascomycota</taxon>
        <taxon>Pezizomycotina</taxon>
        <taxon>Lecanoromycetes</taxon>
        <taxon>OSLEUM clade</taxon>
        <taxon>Lecanoromycetidae</taxon>
        <taxon>Lecanorales</taxon>
        <taxon>Lecanorineae</taxon>
        <taxon>Ramalinaceae</taxon>
        <taxon>Ramalina</taxon>
    </lineage>
</organism>
<dbReference type="InterPro" id="IPR007577">
    <property type="entry name" value="GlycoTrfase_DXD_sugar-bd_CS"/>
</dbReference>
<dbReference type="PANTHER" id="PTHR31834:SF8">
    <property type="entry name" value="TRANSFERASE, PUTATIVE (AFU_ORTHOLOGUE AFUA_6G14040)-RELATED"/>
    <property type="match status" value="1"/>
</dbReference>
<dbReference type="Pfam" id="PF04488">
    <property type="entry name" value="Gly_transf_sug"/>
    <property type="match status" value="1"/>
</dbReference>
<comment type="similarity">
    <text evidence="1">Belongs to the glycosyltransferase 32 family.</text>
</comment>
<accession>A0AA43QW12</accession>